<dbReference type="SUPFAM" id="SSF53955">
    <property type="entry name" value="Lysozyme-like"/>
    <property type="match status" value="1"/>
</dbReference>
<evidence type="ECO:0000313" key="1">
    <source>
        <dbReference type="EMBL" id="CAB4210261.1"/>
    </source>
</evidence>
<gene>
    <name evidence="1" type="ORF">UFOVP1412_1</name>
</gene>
<organism evidence="1">
    <name type="scientific">uncultured Caudovirales phage</name>
    <dbReference type="NCBI Taxonomy" id="2100421"/>
    <lineage>
        <taxon>Viruses</taxon>
        <taxon>Duplodnaviria</taxon>
        <taxon>Heunggongvirae</taxon>
        <taxon>Uroviricota</taxon>
        <taxon>Caudoviricetes</taxon>
        <taxon>Peduoviridae</taxon>
        <taxon>Maltschvirus</taxon>
        <taxon>Maltschvirus maltsch</taxon>
    </lineage>
</organism>
<sequence length="25" mass="2853">MNVNKATVDLIKQWEGCKLQAYQDG</sequence>
<dbReference type="EMBL" id="LR797365">
    <property type="protein sequence ID" value="CAB4210261.1"/>
    <property type="molecule type" value="Genomic_DNA"/>
</dbReference>
<proteinExistence type="predicted"/>
<reference evidence="1" key="1">
    <citation type="submission" date="2020-05" db="EMBL/GenBank/DDBJ databases">
        <authorList>
            <person name="Chiriac C."/>
            <person name="Salcher M."/>
            <person name="Ghai R."/>
            <person name="Kavagutti S V."/>
        </authorList>
    </citation>
    <scope>NUCLEOTIDE SEQUENCE</scope>
</reference>
<feature type="non-terminal residue" evidence="1">
    <location>
        <position position="25"/>
    </location>
</feature>
<dbReference type="InterPro" id="IPR023346">
    <property type="entry name" value="Lysozyme-like_dom_sf"/>
</dbReference>
<dbReference type="Gene3D" id="1.10.1740.240">
    <property type="match status" value="1"/>
</dbReference>
<protein>
    <submittedName>
        <fullName evidence="1">Uncharacterized protein</fullName>
    </submittedName>
</protein>
<accession>A0A6J5S9G3</accession>
<name>A0A6J5S9G3_9CAUD</name>